<evidence type="ECO:0000256" key="1">
    <source>
        <dbReference type="SAM" id="MobiDB-lite"/>
    </source>
</evidence>
<evidence type="ECO:0000256" key="2">
    <source>
        <dbReference type="SAM" id="SignalP"/>
    </source>
</evidence>
<protein>
    <submittedName>
        <fullName evidence="3">Uncharacterized protein</fullName>
    </submittedName>
</protein>
<feature type="region of interest" description="Disordered" evidence="1">
    <location>
        <begin position="29"/>
        <end position="50"/>
    </location>
</feature>
<organism evidence="3">
    <name type="scientific">Cuerna arida</name>
    <dbReference type="NCBI Taxonomy" id="1464854"/>
    <lineage>
        <taxon>Eukaryota</taxon>
        <taxon>Metazoa</taxon>
        <taxon>Ecdysozoa</taxon>
        <taxon>Arthropoda</taxon>
        <taxon>Hexapoda</taxon>
        <taxon>Insecta</taxon>
        <taxon>Pterygota</taxon>
        <taxon>Neoptera</taxon>
        <taxon>Paraneoptera</taxon>
        <taxon>Hemiptera</taxon>
        <taxon>Auchenorrhyncha</taxon>
        <taxon>Membracoidea</taxon>
        <taxon>Cicadellidae</taxon>
        <taxon>Cicadellinae</taxon>
        <taxon>Proconiini</taxon>
        <taxon>Cuerna</taxon>
    </lineage>
</organism>
<feature type="chain" id="PRO_5008583019" evidence="2">
    <location>
        <begin position="21"/>
        <end position="124"/>
    </location>
</feature>
<gene>
    <name evidence="3" type="ORF">g.16670</name>
</gene>
<accession>A0A1B6FJV5</accession>
<name>A0A1B6FJV5_9HEMI</name>
<keyword evidence="2" id="KW-0732">Signal</keyword>
<proteinExistence type="predicted"/>
<feature type="compositionally biased region" description="Acidic residues" evidence="1">
    <location>
        <begin position="34"/>
        <end position="45"/>
    </location>
</feature>
<feature type="signal peptide" evidence="2">
    <location>
        <begin position="1"/>
        <end position="20"/>
    </location>
</feature>
<dbReference type="AlphaFoldDB" id="A0A1B6FJV5"/>
<sequence>MAKIYNLLTLTLLMGAFVSAFPVENDSHNLSFEEEHEDPIYEEDPQDHQEDYADLKDSGEALNENLIMDRRWTSLENIENVNTLEGEEVVFNNQDEGKIQEDVPQEDMLYDETVTFTAGLNGMP</sequence>
<dbReference type="EMBL" id="GECZ01019281">
    <property type="protein sequence ID" value="JAS50488.1"/>
    <property type="molecule type" value="Transcribed_RNA"/>
</dbReference>
<reference evidence="3" key="1">
    <citation type="submission" date="2015-11" db="EMBL/GenBank/DDBJ databases">
        <title>De novo transcriptome assembly of four potential Pierce s Disease insect vectors from Arizona vineyards.</title>
        <authorList>
            <person name="Tassone E.E."/>
        </authorList>
    </citation>
    <scope>NUCLEOTIDE SEQUENCE</scope>
</reference>
<evidence type="ECO:0000313" key="3">
    <source>
        <dbReference type="EMBL" id="JAS50488.1"/>
    </source>
</evidence>